<dbReference type="Pfam" id="PF09335">
    <property type="entry name" value="VTT_dom"/>
    <property type="match status" value="1"/>
</dbReference>
<evidence type="ECO:0000259" key="6">
    <source>
        <dbReference type="Pfam" id="PF09335"/>
    </source>
</evidence>
<dbReference type="InterPro" id="IPR045014">
    <property type="entry name" value="TM41A/B"/>
</dbReference>
<comment type="subcellular location">
    <subcellularLocation>
        <location evidence="1">Membrane</location>
        <topology evidence="1">Multi-pass membrane protein</topology>
    </subcellularLocation>
</comment>
<feature type="transmembrane region" description="Helical" evidence="5">
    <location>
        <begin position="62"/>
        <end position="86"/>
    </location>
</feature>
<evidence type="ECO:0000313" key="7">
    <source>
        <dbReference type="EMBL" id="MQX35416.1"/>
    </source>
</evidence>
<organism evidence="7 8">
    <name type="scientific">Roseospira navarrensis</name>
    <dbReference type="NCBI Taxonomy" id="140058"/>
    <lineage>
        <taxon>Bacteria</taxon>
        <taxon>Pseudomonadati</taxon>
        <taxon>Pseudomonadota</taxon>
        <taxon>Alphaproteobacteria</taxon>
        <taxon>Rhodospirillales</taxon>
        <taxon>Rhodospirillaceae</taxon>
        <taxon>Roseospira</taxon>
    </lineage>
</organism>
<keyword evidence="2 5" id="KW-0812">Transmembrane</keyword>
<dbReference type="EMBL" id="WIVE01000004">
    <property type="protein sequence ID" value="MQX35416.1"/>
    <property type="molecule type" value="Genomic_DNA"/>
</dbReference>
<feature type="transmembrane region" description="Helical" evidence="5">
    <location>
        <begin position="92"/>
        <end position="122"/>
    </location>
</feature>
<feature type="domain" description="VTT" evidence="6">
    <location>
        <begin position="81"/>
        <end position="197"/>
    </location>
</feature>
<accession>A0A7X1ZDB1</accession>
<comment type="caution">
    <text evidence="7">The sequence shown here is derived from an EMBL/GenBank/DDBJ whole genome shotgun (WGS) entry which is preliminary data.</text>
</comment>
<dbReference type="RefSeq" id="WP_170294640.1">
    <property type="nucleotide sequence ID" value="NZ_WIVE01000004.1"/>
</dbReference>
<dbReference type="AlphaFoldDB" id="A0A7X1ZDB1"/>
<keyword evidence="8" id="KW-1185">Reference proteome</keyword>
<evidence type="ECO:0000256" key="5">
    <source>
        <dbReference type="SAM" id="Phobius"/>
    </source>
</evidence>
<feature type="transmembrane region" description="Helical" evidence="5">
    <location>
        <begin position="20"/>
        <end position="41"/>
    </location>
</feature>
<evidence type="ECO:0000256" key="2">
    <source>
        <dbReference type="ARBA" id="ARBA00022692"/>
    </source>
</evidence>
<protein>
    <submittedName>
        <fullName evidence="7">TVP38/TMEM64 family protein</fullName>
    </submittedName>
</protein>
<gene>
    <name evidence="7" type="ORF">GHC57_02675</name>
</gene>
<feature type="transmembrane region" description="Helical" evidence="5">
    <location>
        <begin position="219"/>
        <end position="236"/>
    </location>
</feature>
<sequence>MDGADAPPTPPGRRWPLRVGVLAVFAAGLGLFFALGGHQALSFETLSTHHETIRAWVTNHQGLAMVAFVAAYVGIVAFSVPGAVWMSIAGGYLFGTALATLLIVTGATAGATGIFLAARFVFGEAWRARVKGSIARLETGFRENAFSSLLVLRLVPLFPFWLVNLVPAFVGVPTRTYVLATALGIIPGAAVYASVGNGLEAVLAAGGRPDLGLIYDPEIFAPLLGLAALALVPTLYKRWKGRAR</sequence>
<feature type="transmembrane region" description="Helical" evidence="5">
    <location>
        <begin position="143"/>
        <end position="163"/>
    </location>
</feature>
<evidence type="ECO:0000256" key="3">
    <source>
        <dbReference type="ARBA" id="ARBA00022989"/>
    </source>
</evidence>
<dbReference type="PANTHER" id="PTHR43220">
    <property type="match status" value="1"/>
</dbReference>
<dbReference type="Proteomes" id="UP000434582">
    <property type="component" value="Unassembled WGS sequence"/>
</dbReference>
<reference evidence="7 8" key="1">
    <citation type="submission" date="2019-10" db="EMBL/GenBank/DDBJ databases">
        <title>Draft whole-genome sequence of the purple nonsulfur photosynthetic bacterium Roseospira navarrensis DSM 15114.</title>
        <authorList>
            <person name="Kyndt J.A."/>
            <person name="Meyer T.E."/>
        </authorList>
    </citation>
    <scope>NUCLEOTIDE SEQUENCE [LARGE SCALE GENOMIC DNA]</scope>
    <source>
        <strain evidence="7 8">DSM 15114</strain>
    </source>
</reference>
<name>A0A7X1ZDB1_9PROT</name>
<keyword evidence="4 5" id="KW-0472">Membrane</keyword>
<dbReference type="GO" id="GO:0016020">
    <property type="term" value="C:membrane"/>
    <property type="evidence" value="ECO:0007669"/>
    <property type="project" value="UniProtKB-SubCell"/>
</dbReference>
<dbReference type="PANTHER" id="PTHR43220:SF18">
    <property type="entry name" value="TRANSMEMBRANE PROTEIN 41B"/>
    <property type="match status" value="1"/>
</dbReference>
<dbReference type="InterPro" id="IPR032816">
    <property type="entry name" value="VTT_dom"/>
</dbReference>
<evidence type="ECO:0000313" key="8">
    <source>
        <dbReference type="Proteomes" id="UP000434582"/>
    </source>
</evidence>
<evidence type="ECO:0000256" key="1">
    <source>
        <dbReference type="ARBA" id="ARBA00004141"/>
    </source>
</evidence>
<evidence type="ECO:0000256" key="4">
    <source>
        <dbReference type="ARBA" id="ARBA00023136"/>
    </source>
</evidence>
<proteinExistence type="predicted"/>
<keyword evidence="3 5" id="KW-1133">Transmembrane helix</keyword>